<evidence type="ECO:0000313" key="2">
    <source>
        <dbReference type="EMBL" id="MDN5202706.1"/>
    </source>
</evidence>
<organism evidence="2 3">
    <name type="scientific">Splendidivirga corallicola</name>
    <dbReference type="NCBI Taxonomy" id="3051826"/>
    <lineage>
        <taxon>Bacteria</taxon>
        <taxon>Pseudomonadati</taxon>
        <taxon>Bacteroidota</taxon>
        <taxon>Cytophagia</taxon>
        <taxon>Cytophagales</taxon>
        <taxon>Splendidivirgaceae</taxon>
        <taxon>Splendidivirga</taxon>
    </lineage>
</organism>
<dbReference type="PROSITE" id="PS51257">
    <property type="entry name" value="PROKAR_LIPOPROTEIN"/>
    <property type="match status" value="1"/>
</dbReference>
<feature type="transmembrane region" description="Helical" evidence="1">
    <location>
        <begin position="120"/>
        <end position="143"/>
    </location>
</feature>
<gene>
    <name evidence="2" type="ORF">QQ008_15055</name>
</gene>
<name>A0ABT8KPQ9_9BACT</name>
<keyword evidence="3" id="KW-1185">Reference proteome</keyword>
<feature type="transmembrane region" description="Helical" evidence="1">
    <location>
        <begin position="47"/>
        <end position="69"/>
    </location>
</feature>
<keyword evidence="1" id="KW-1133">Transmembrane helix</keyword>
<proteinExistence type="predicted"/>
<dbReference type="Proteomes" id="UP001172082">
    <property type="component" value="Unassembled WGS sequence"/>
</dbReference>
<feature type="transmembrane region" description="Helical" evidence="1">
    <location>
        <begin position="7"/>
        <end position="27"/>
    </location>
</feature>
<dbReference type="EMBL" id="JAUJEA010000005">
    <property type="protein sequence ID" value="MDN5202706.1"/>
    <property type="molecule type" value="Genomic_DNA"/>
</dbReference>
<evidence type="ECO:0000256" key="1">
    <source>
        <dbReference type="SAM" id="Phobius"/>
    </source>
</evidence>
<dbReference type="RefSeq" id="WP_346752728.1">
    <property type="nucleotide sequence ID" value="NZ_JAUJEA010000005.1"/>
</dbReference>
<evidence type="ECO:0000313" key="3">
    <source>
        <dbReference type="Proteomes" id="UP001172082"/>
    </source>
</evidence>
<reference evidence="2" key="1">
    <citation type="submission" date="2023-06" db="EMBL/GenBank/DDBJ databases">
        <title>Genomic of Parafulvivirga corallium.</title>
        <authorList>
            <person name="Wang G."/>
        </authorList>
    </citation>
    <scope>NUCLEOTIDE SEQUENCE</scope>
    <source>
        <strain evidence="2">BMA10</strain>
    </source>
</reference>
<comment type="caution">
    <text evidence="2">The sequence shown here is derived from an EMBL/GenBank/DDBJ whole genome shotgun (WGS) entry which is preliminary data.</text>
</comment>
<protein>
    <submittedName>
        <fullName evidence="2">Uncharacterized protein</fullName>
    </submittedName>
</protein>
<accession>A0ABT8KPQ9</accession>
<keyword evidence="1" id="KW-0812">Transmembrane</keyword>
<feature type="transmembrane region" description="Helical" evidence="1">
    <location>
        <begin position="97"/>
        <end position="114"/>
    </location>
</feature>
<sequence>MSYQEKRAIVSILSSLLIFGCYSFYVFQINQEESLSRINEPGFWGSFILILIPVSIVAKIIIYILFLIINKIATNESAPSFEDERDKLIELKATRNSHYVFAIGFLLAMVTQVIDMPLYSMFIILISSGLVTEIIDEISKFYLYRRGF</sequence>
<keyword evidence="1" id="KW-0472">Membrane</keyword>